<organism evidence="2 3">
    <name type="scientific">Hibiscus sabdariffa</name>
    <name type="common">roselle</name>
    <dbReference type="NCBI Taxonomy" id="183260"/>
    <lineage>
        <taxon>Eukaryota</taxon>
        <taxon>Viridiplantae</taxon>
        <taxon>Streptophyta</taxon>
        <taxon>Embryophyta</taxon>
        <taxon>Tracheophyta</taxon>
        <taxon>Spermatophyta</taxon>
        <taxon>Magnoliopsida</taxon>
        <taxon>eudicotyledons</taxon>
        <taxon>Gunneridae</taxon>
        <taxon>Pentapetalae</taxon>
        <taxon>rosids</taxon>
        <taxon>malvids</taxon>
        <taxon>Malvales</taxon>
        <taxon>Malvaceae</taxon>
        <taxon>Malvoideae</taxon>
        <taxon>Hibiscus</taxon>
    </lineage>
</organism>
<evidence type="ECO:0000313" key="3">
    <source>
        <dbReference type="Proteomes" id="UP001472677"/>
    </source>
</evidence>
<keyword evidence="3" id="KW-1185">Reference proteome</keyword>
<comment type="caution">
    <text evidence="2">The sequence shown here is derived from an EMBL/GenBank/DDBJ whole genome shotgun (WGS) entry which is preliminary data.</text>
</comment>
<name>A0ABR2CXI5_9ROSI</name>
<proteinExistence type="predicted"/>
<gene>
    <name evidence="2" type="ORF">V6N12_029908</name>
</gene>
<feature type="compositionally biased region" description="Polar residues" evidence="1">
    <location>
        <begin position="8"/>
        <end position="17"/>
    </location>
</feature>
<protein>
    <submittedName>
        <fullName evidence="2">Uncharacterized protein</fullName>
    </submittedName>
</protein>
<accession>A0ABR2CXI5</accession>
<feature type="region of interest" description="Disordered" evidence="1">
    <location>
        <begin position="1"/>
        <end position="34"/>
    </location>
</feature>
<evidence type="ECO:0000256" key="1">
    <source>
        <dbReference type="SAM" id="MobiDB-lite"/>
    </source>
</evidence>
<evidence type="ECO:0000313" key="2">
    <source>
        <dbReference type="EMBL" id="KAK8525060.1"/>
    </source>
</evidence>
<dbReference type="EMBL" id="JBBPBM010000041">
    <property type="protein sequence ID" value="KAK8525060.1"/>
    <property type="molecule type" value="Genomic_DNA"/>
</dbReference>
<reference evidence="2 3" key="1">
    <citation type="journal article" date="2024" name="G3 (Bethesda)">
        <title>Genome assembly of Hibiscus sabdariffa L. provides insights into metabolisms of medicinal natural products.</title>
        <authorList>
            <person name="Kim T."/>
        </authorList>
    </citation>
    <scope>NUCLEOTIDE SEQUENCE [LARGE SCALE GENOMIC DNA]</scope>
    <source>
        <strain evidence="2">TK-2024</strain>
        <tissue evidence="2">Old leaves</tissue>
    </source>
</reference>
<dbReference type="Proteomes" id="UP001472677">
    <property type="component" value="Unassembled WGS sequence"/>
</dbReference>
<sequence>MLVGHVMQQESSQNQLDETSRPQDGVNSCGNTGVFDPDNAGCQSVLDPSYRIRDADETKRAIVAASSRPSGSTVSLREHAVWLPPAAGWCKLNVDAGRDHLSGFAACGGVSRGQGGVWLRDQSWMVRRRVFSLNLVNDRLRSGRDEELNGACDAFHGR</sequence>